<name>A0A9Q0X5H5_9SAUR</name>
<accession>A0A9Q0X5H5</accession>
<keyword evidence="3" id="KW-1185">Reference proteome</keyword>
<dbReference type="AlphaFoldDB" id="A0A9Q0X5H5"/>
<reference evidence="2" key="1">
    <citation type="journal article" date="2023" name="DNA Res.">
        <title>Chromosome-level genome assembly of Phrynocephalus forsythii using third-generation DNA sequencing and Hi-C analysis.</title>
        <authorList>
            <person name="Qi Y."/>
            <person name="Zhao W."/>
            <person name="Zhao Y."/>
            <person name="Niu C."/>
            <person name="Cao S."/>
            <person name="Zhang Y."/>
        </authorList>
    </citation>
    <scope>NUCLEOTIDE SEQUENCE</scope>
    <source>
        <tissue evidence="2">Muscle</tissue>
    </source>
</reference>
<dbReference type="EMBL" id="JAPFRF010000024">
    <property type="protein sequence ID" value="KAJ7303287.1"/>
    <property type="molecule type" value="Genomic_DNA"/>
</dbReference>
<gene>
    <name evidence="2" type="ORF">JRQ81_012227</name>
</gene>
<dbReference type="Proteomes" id="UP001142489">
    <property type="component" value="Unassembled WGS sequence"/>
</dbReference>
<sequence>RSLFPGGGILVSLPGLGAWRSSQRRLLCISPCGARRLPGSCPQKSWKKRPVRLWTVSKRTSWKCRIEVRHVGCPGKDKSAETGKSRGRKQNQIPQGRIHPRRLWAMIPTRSRVMKKTRN</sequence>
<proteinExistence type="predicted"/>
<evidence type="ECO:0000256" key="1">
    <source>
        <dbReference type="SAM" id="MobiDB-lite"/>
    </source>
</evidence>
<protein>
    <submittedName>
        <fullName evidence="2">Uncharacterized protein</fullName>
    </submittedName>
</protein>
<feature type="region of interest" description="Disordered" evidence="1">
    <location>
        <begin position="73"/>
        <end position="119"/>
    </location>
</feature>
<feature type="non-terminal residue" evidence="2">
    <location>
        <position position="1"/>
    </location>
</feature>
<organism evidence="2 3">
    <name type="scientific">Phrynocephalus forsythii</name>
    <dbReference type="NCBI Taxonomy" id="171643"/>
    <lineage>
        <taxon>Eukaryota</taxon>
        <taxon>Metazoa</taxon>
        <taxon>Chordata</taxon>
        <taxon>Craniata</taxon>
        <taxon>Vertebrata</taxon>
        <taxon>Euteleostomi</taxon>
        <taxon>Lepidosauria</taxon>
        <taxon>Squamata</taxon>
        <taxon>Bifurcata</taxon>
        <taxon>Unidentata</taxon>
        <taxon>Episquamata</taxon>
        <taxon>Toxicofera</taxon>
        <taxon>Iguania</taxon>
        <taxon>Acrodonta</taxon>
        <taxon>Agamidae</taxon>
        <taxon>Agaminae</taxon>
        <taxon>Phrynocephalus</taxon>
    </lineage>
</organism>
<feature type="compositionally biased region" description="Basic and acidic residues" evidence="1">
    <location>
        <begin position="73"/>
        <end position="84"/>
    </location>
</feature>
<evidence type="ECO:0000313" key="3">
    <source>
        <dbReference type="Proteomes" id="UP001142489"/>
    </source>
</evidence>
<evidence type="ECO:0000313" key="2">
    <source>
        <dbReference type="EMBL" id="KAJ7303287.1"/>
    </source>
</evidence>
<comment type="caution">
    <text evidence="2">The sequence shown here is derived from an EMBL/GenBank/DDBJ whole genome shotgun (WGS) entry which is preliminary data.</text>
</comment>